<feature type="domain" description="AB hydrolase-1" evidence="1">
    <location>
        <begin position="22"/>
        <end position="122"/>
    </location>
</feature>
<dbReference type="EMBL" id="JARACI010001056">
    <property type="protein sequence ID" value="MDD9207166.1"/>
    <property type="molecule type" value="Genomic_DNA"/>
</dbReference>
<dbReference type="InterPro" id="IPR029058">
    <property type="entry name" value="AB_hydrolase_fold"/>
</dbReference>
<dbReference type="SUPFAM" id="SSF53474">
    <property type="entry name" value="alpha/beta-Hydrolases"/>
    <property type="match status" value="1"/>
</dbReference>
<dbReference type="PRINTS" id="PR00111">
    <property type="entry name" value="ABHYDROLASE"/>
</dbReference>
<dbReference type="PANTHER" id="PTHR43194:SF2">
    <property type="entry name" value="PEROXISOMAL MEMBRANE PROTEIN LPX1"/>
    <property type="match status" value="1"/>
</dbReference>
<dbReference type="PRINTS" id="PR00412">
    <property type="entry name" value="EPOXHYDRLASE"/>
</dbReference>
<dbReference type="InterPro" id="IPR000639">
    <property type="entry name" value="Epox_hydrolase-like"/>
</dbReference>
<dbReference type="PANTHER" id="PTHR43194">
    <property type="entry name" value="HYDROLASE ALPHA/BETA FOLD FAMILY"/>
    <property type="match status" value="1"/>
</dbReference>
<dbReference type="GO" id="GO:0016787">
    <property type="term" value="F:hydrolase activity"/>
    <property type="evidence" value="ECO:0007669"/>
    <property type="project" value="UniProtKB-KW"/>
</dbReference>
<evidence type="ECO:0000313" key="2">
    <source>
        <dbReference type="EMBL" id="MDD9207166.1"/>
    </source>
</evidence>
<keyword evidence="2" id="KW-0378">Hydrolase</keyword>
<accession>A0ABT5TYN5</accession>
<dbReference type="InterPro" id="IPR000073">
    <property type="entry name" value="AB_hydrolase_1"/>
</dbReference>
<reference evidence="2" key="1">
    <citation type="submission" date="2023-02" db="EMBL/GenBank/DDBJ databases">
        <title>Georgenia sp.10Sc9-8, isolated from a soil sample collected from the Taklamakan desert.</title>
        <authorList>
            <person name="Liu S."/>
        </authorList>
    </citation>
    <scope>NUCLEOTIDE SEQUENCE</scope>
    <source>
        <strain evidence="2">10Sc9-8</strain>
    </source>
</reference>
<dbReference type="Pfam" id="PF00561">
    <property type="entry name" value="Abhydrolase_1"/>
    <property type="match status" value="1"/>
</dbReference>
<name>A0ABT5TYN5_9MICO</name>
<evidence type="ECO:0000313" key="3">
    <source>
        <dbReference type="Proteomes" id="UP001165561"/>
    </source>
</evidence>
<dbReference type="Gene3D" id="3.40.50.1820">
    <property type="entry name" value="alpha/beta hydrolase"/>
    <property type="match status" value="1"/>
</dbReference>
<gene>
    <name evidence="2" type="ORF">PU560_11920</name>
</gene>
<evidence type="ECO:0000259" key="1">
    <source>
        <dbReference type="Pfam" id="PF00561"/>
    </source>
</evidence>
<comment type="caution">
    <text evidence="2">The sequence shown here is derived from an EMBL/GenBank/DDBJ whole genome shotgun (WGS) entry which is preliminary data.</text>
</comment>
<feature type="non-terminal residue" evidence="2">
    <location>
        <position position="135"/>
    </location>
</feature>
<keyword evidence="3" id="KW-1185">Reference proteome</keyword>
<proteinExistence type="predicted"/>
<dbReference type="Proteomes" id="UP001165561">
    <property type="component" value="Unassembled WGS sequence"/>
</dbReference>
<sequence>MTTHMLQRPGGRLAYDCTGTGPLVIAVPGMGDLRQNYRHLLPYLLREGHRVATMDLRGHGESEATFTEHGDVVTARDVLALADVLSPTEPVTLVGSSMGAAAALWAAAERPDRVRAMVLLGPFARDGAVPAPLRW</sequence>
<protein>
    <submittedName>
        <fullName evidence="2">Alpha/beta fold hydrolase</fullName>
    </submittedName>
</protein>
<organism evidence="2 3">
    <name type="scientific">Georgenia halotolerans</name>
    <dbReference type="NCBI Taxonomy" id="3028317"/>
    <lineage>
        <taxon>Bacteria</taxon>
        <taxon>Bacillati</taxon>
        <taxon>Actinomycetota</taxon>
        <taxon>Actinomycetes</taxon>
        <taxon>Micrococcales</taxon>
        <taxon>Bogoriellaceae</taxon>
        <taxon>Georgenia</taxon>
    </lineage>
</organism>
<dbReference type="InterPro" id="IPR050228">
    <property type="entry name" value="Carboxylesterase_BioH"/>
</dbReference>